<name>A0AAJ1EZQ0_9GAMM</name>
<evidence type="ECO:0000313" key="4">
    <source>
        <dbReference type="Proteomes" id="UP001297581"/>
    </source>
</evidence>
<dbReference type="EMBL" id="JAKUDL010000002">
    <property type="protein sequence ID" value="MCH4294291.1"/>
    <property type="molecule type" value="Genomic_DNA"/>
</dbReference>
<protein>
    <submittedName>
        <fullName evidence="3">DUF2066 domain-containing protein</fullName>
    </submittedName>
</protein>
<sequence length="395" mass="42175">MLKTFHKLALATGLLLGAMGAEAVQVNRLNEADVPISSRNGAELEQAIKDAMAKVMVKNSGSQEALANAQVQALINQARSALSQFGYVENNGKLYVRASFDSARITGTLRNAQLPVWGKQRPLTLLWLATDGETEKVLLGDHSDLPVRSQFNDASAQTGVPLLFPLLDLDDMMVANINSVRGFFPDEVAGASSRYQSDFFAIATLDAVDGGYEYRLALYPRTAANEPGQVIQAVNEVSGRSENLEDAISAMLSGMSSYYVSRYAVTGSSETSGTELVFTGVNKLKAVVDIETYLGQLSMVKSVRLVSIQGDSVRFALALFGSEDELRRTLALEPRLTPLGDSSAALAGSSGSSDAASQGDSSAQPDPFANAINPGDVLETPGMPAKPNHYEWRGQ</sequence>
<proteinExistence type="predicted"/>
<gene>
    <name evidence="3" type="ORF">MJ923_08220</name>
</gene>
<feature type="signal peptide" evidence="2">
    <location>
        <begin position="1"/>
        <end position="23"/>
    </location>
</feature>
<keyword evidence="2" id="KW-0732">Signal</keyword>
<dbReference type="RefSeq" id="WP_240590669.1">
    <property type="nucleotide sequence ID" value="NZ_JAKUDL010000002.1"/>
</dbReference>
<feature type="compositionally biased region" description="Low complexity" evidence="1">
    <location>
        <begin position="342"/>
        <end position="366"/>
    </location>
</feature>
<keyword evidence="4" id="KW-1185">Reference proteome</keyword>
<accession>A0AAJ1EZQ0</accession>
<evidence type="ECO:0000256" key="2">
    <source>
        <dbReference type="SAM" id="SignalP"/>
    </source>
</evidence>
<evidence type="ECO:0000256" key="1">
    <source>
        <dbReference type="SAM" id="MobiDB-lite"/>
    </source>
</evidence>
<comment type="caution">
    <text evidence="3">The sequence shown here is derived from an EMBL/GenBank/DDBJ whole genome shotgun (WGS) entry which is preliminary data.</text>
</comment>
<dbReference type="Proteomes" id="UP001297581">
    <property type="component" value="Unassembled WGS sequence"/>
</dbReference>
<dbReference type="InterPro" id="IPR018642">
    <property type="entry name" value="DUF2066"/>
</dbReference>
<reference evidence="3 4" key="1">
    <citation type="submission" date="2022-02" db="EMBL/GenBank/DDBJ databases">
        <title>The genome sequence of Shewanella sp. 3B26.</title>
        <authorList>
            <person name="Du J."/>
        </authorList>
    </citation>
    <scope>NUCLEOTIDE SEQUENCE [LARGE SCALE GENOMIC DNA]</scope>
    <source>
        <strain evidence="3 4">3B26</strain>
    </source>
</reference>
<evidence type="ECO:0000313" key="3">
    <source>
        <dbReference type="EMBL" id="MCH4294291.1"/>
    </source>
</evidence>
<feature type="chain" id="PRO_5042539538" evidence="2">
    <location>
        <begin position="24"/>
        <end position="395"/>
    </location>
</feature>
<dbReference type="AlphaFoldDB" id="A0AAJ1EZQ0"/>
<dbReference type="Pfam" id="PF09839">
    <property type="entry name" value="DUF2066"/>
    <property type="match status" value="1"/>
</dbReference>
<organism evidence="3 4">
    <name type="scientific">Shewanella zhuhaiensis</name>
    <dbReference type="NCBI Taxonomy" id="2919576"/>
    <lineage>
        <taxon>Bacteria</taxon>
        <taxon>Pseudomonadati</taxon>
        <taxon>Pseudomonadota</taxon>
        <taxon>Gammaproteobacteria</taxon>
        <taxon>Alteromonadales</taxon>
        <taxon>Shewanellaceae</taxon>
        <taxon>Shewanella</taxon>
    </lineage>
</organism>
<feature type="region of interest" description="Disordered" evidence="1">
    <location>
        <begin position="342"/>
        <end position="395"/>
    </location>
</feature>